<evidence type="ECO:0000313" key="3">
    <source>
        <dbReference type="EMBL" id="KQM09199.1"/>
    </source>
</evidence>
<gene>
    <name evidence="3" type="ORF">AL399_03290</name>
    <name evidence="2" type="ORF">AL399_09015</name>
</gene>
<dbReference type="InterPro" id="IPR016181">
    <property type="entry name" value="Acyl_CoA_acyltransferase"/>
</dbReference>
<feature type="domain" description="N-acetyltransferase" evidence="1">
    <location>
        <begin position="3"/>
        <end position="162"/>
    </location>
</feature>
<dbReference type="Proteomes" id="UP000054172">
    <property type="component" value="Unassembled WGS sequence"/>
</dbReference>
<dbReference type="CDD" id="cd04301">
    <property type="entry name" value="NAT_SF"/>
    <property type="match status" value="1"/>
</dbReference>
<dbReference type="PANTHER" id="PTHR43415">
    <property type="entry name" value="SPERMIDINE N(1)-ACETYLTRANSFERASE"/>
    <property type="match status" value="1"/>
</dbReference>
<name>A0A0Q4AZ22_9BACT</name>
<dbReference type="PROSITE" id="PS51186">
    <property type="entry name" value="GNAT"/>
    <property type="match status" value="1"/>
</dbReference>
<protein>
    <recommendedName>
        <fullName evidence="1">N-acetyltransferase domain-containing protein</fullName>
    </recommendedName>
</protein>
<organism evidence="2 4">
    <name type="scientific">Candidatus [Bacteroides] periocalifornicus</name>
    <dbReference type="NCBI Taxonomy" id="1702214"/>
    <lineage>
        <taxon>Bacteria</taxon>
        <taxon>Pseudomonadati</taxon>
        <taxon>Bacteroidota</taxon>
    </lineage>
</organism>
<dbReference type="Gene3D" id="3.40.630.30">
    <property type="match status" value="1"/>
</dbReference>
<sequence>MNLHLRALEPEDLGYLYDCENSPSLQREGTELALYSQHTLRRFIETSFQPVAETRQLRLIACEGAQRVGILDLYDIDLLHRHATLGLVVYPPEFRGKGYGLALLGLAAEYAHRRLYLRQLWAEVLASNELGLSLFNAAPGWRKVGTRESWQRDAAGAWADVECYQCALRG</sequence>
<keyword evidence="4" id="KW-1185">Reference proteome</keyword>
<evidence type="ECO:0000313" key="4">
    <source>
        <dbReference type="Proteomes" id="UP000054172"/>
    </source>
</evidence>
<dbReference type="EMBL" id="LIIK01000067">
    <property type="protein sequence ID" value="KQM08127.1"/>
    <property type="molecule type" value="Genomic_DNA"/>
</dbReference>
<dbReference type="InterPro" id="IPR000182">
    <property type="entry name" value="GNAT_dom"/>
</dbReference>
<dbReference type="STRING" id="1702214.AL399_03290"/>
<dbReference type="EMBL" id="LIIK01000010">
    <property type="protein sequence ID" value="KQM09199.1"/>
    <property type="molecule type" value="Genomic_DNA"/>
</dbReference>
<dbReference type="AlphaFoldDB" id="A0A0Q4AZ22"/>
<reference evidence="2 4" key="1">
    <citation type="submission" date="2015-08" db="EMBL/GenBank/DDBJ databases">
        <title>Candidatus Bacteriodes Periocalifornicus.</title>
        <authorList>
            <person name="McLean J.S."/>
            <person name="Kelley S."/>
        </authorList>
    </citation>
    <scope>NUCLEOTIDE SEQUENCE [LARGE SCALE GENOMIC DNA]</scope>
    <source>
        <strain evidence="2">12B</strain>
    </source>
</reference>
<evidence type="ECO:0000259" key="1">
    <source>
        <dbReference type="PROSITE" id="PS51186"/>
    </source>
</evidence>
<dbReference type="PANTHER" id="PTHR43415:SF3">
    <property type="entry name" value="GNAT-FAMILY ACETYLTRANSFERASE"/>
    <property type="match status" value="1"/>
</dbReference>
<evidence type="ECO:0000313" key="2">
    <source>
        <dbReference type="EMBL" id="KQM08127.1"/>
    </source>
</evidence>
<dbReference type="SUPFAM" id="SSF55729">
    <property type="entry name" value="Acyl-CoA N-acyltransferases (Nat)"/>
    <property type="match status" value="1"/>
</dbReference>
<dbReference type="GO" id="GO:0016747">
    <property type="term" value="F:acyltransferase activity, transferring groups other than amino-acyl groups"/>
    <property type="evidence" value="ECO:0007669"/>
    <property type="project" value="InterPro"/>
</dbReference>
<proteinExistence type="predicted"/>
<dbReference type="Pfam" id="PF13302">
    <property type="entry name" value="Acetyltransf_3"/>
    <property type="match status" value="1"/>
</dbReference>
<dbReference type="PATRIC" id="fig|1702214.3.peg.1152"/>
<comment type="caution">
    <text evidence="2">The sequence shown here is derived from an EMBL/GenBank/DDBJ whole genome shotgun (WGS) entry which is preliminary data.</text>
</comment>
<accession>A0A0Q4AZ22</accession>